<accession>A0A0C9LQ41</accession>
<dbReference type="AlphaFoldDB" id="A0A0C9LQ41"/>
<dbReference type="InterPro" id="IPR001005">
    <property type="entry name" value="SANT/Myb"/>
</dbReference>
<organism evidence="2">
    <name type="scientific">Mucor ambiguus</name>
    <dbReference type="NCBI Taxonomy" id="91626"/>
    <lineage>
        <taxon>Eukaryota</taxon>
        <taxon>Fungi</taxon>
        <taxon>Fungi incertae sedis</taxon>
        <taxon>Mucoromycota</taxon>
        <taxon>Mucoromycotina</taxon>
        <taxon>Mucoromycetes</taxon>
        <taxon>Mucorales</taxon>
        <taxon>Mucorineae</taxon>
        <taxon>Mucoraceae</taxon>
        <taxon>Mucor</taxon>
    </lineage>
</organism>
<feature type="compositionally biased region" description="Low complexity" evidence="1">
    <location>
        <begin position="193"/>
        <end position="205"/>
    </location>
</feature>
<feature type="region of interest" description="Disordered" evidence="1">
    <location>
        <begin position="193"/>
        <end position="214"/>
    </location>
</feature>
<evidence type="ECO:0000256" key="1">
    <source>
        <dbReference type="SAM" id="MobiDB-lite"/>
    </source>
</evidence>
<feature type="compositionally biased region" description="Low complexity" evidence="1">
    <location>
        <begin position="246"/>
        <end position="258"/>
    </location>
</feature>
<dbReference type="SUPFAM" id="SSF46689">
    <property type="entry name" value="Homeodomain-like"/>
    <property type="match status" value="1"/>
</dbReference>
<proteinExistence type="predicted"/>
<protein>
    <recommendedName>
        <fullName evidence="4">Myb-like domain-containing protein</fullName>
    </recommendedName>
</protein>
<dbReference type="Proteomes" id="UP000053815">
    <property type="component" value="Unassembled WGS sequence"/>
</dbReference>
<reference evidence="2" key="1">
    <citation type="submission" date="2014-09" db="EMBL/GenBank/DDBJ databases">
        <title>Draft genome sequence of an oleaginous Mucoromycotina fungus Mucor ambiguus NBRC6742.</title>
        <authorList>
            <person name="Takeda I."/>
            <person name="Yamane N."/>
            <person name="Morita T."/>
            <person name="Tamano K."/>
            <person name="Machida M."/>
            <person name="Baker S."/>
            <person name="Koike H."/>
        </authorList>
    </citation>
    <scope>NUCLEOTIDE SEQUENCE</scope>
    <source>
        <strain evidence="2">NBRC 6742</strain>
    </source>
</reference>
<evidence type="ECO:0000313" key="3">
    <source>
        <dbReference type="Proteomes" id="UP000053815"/>
    </source>
</evidence>
<evidence type="ECO:0000313" key="2">
    <source>
        <dbReference type="EMBL" id="GAN01215.1"/>
    </source>
</evidence>
<dbReference type="Gene3D" id="1.10.10.60">
    <property type="entry name" value="Homeodomain-like"/>
    <property type="match status" value="1"/>
</dbReference>
<feature type="region of interest" description="Disordered" evidence="1">
    <location>
        <begin position="121"/>
        <end position="161"/>
    </location>
</feature>
<dbReference type="EMBL" id="DF836294">
    <property type="protein sequence ID" value="GAN01215.1"/>
    <property type="molecule type" value="Genomic_DNA"/>
</dbReference>
<name>A0A0C9LQ41_9FUNG</name>
<evidence type="ECO:0008006" key="4">
    <source>
        <dbReference type="Google" id="ProtNLM"/>
    </source>
</evidence>
<dbReference type="CDD" id="cd00167">
    <property type="entry name" value="SANT"/>
    <property type="match status" value="1"/>
</dbReference>
<feature type="compositionally biased region" description="Low complexity" evidence="1">
    <location>
        <begin position="126"/>
        <end position="146"/>
    </location>
</feature>
<dbReference type="InterPro" id="IPR009057">
    <property type="entry name" value="Homeodomain-like_sf"/>
</dbReference>
<keyword evidence="3" id="KW-1185">Reference proteome</keyword>
<dbReference type="OrthoDB" id="2281363at2759"/>
<feature type="region of interest" description="Disordered" evidence="1">
    <location>
        <begin position="237"/>
        <end position="264"/>
    </location>
</feature>
<gene>
    <name evidence="2" type="ORF">MAM1_0005c00647</name>
</gene>
<sequence>MNVSDLLNPLPNRNSNNNTKFVRTRCISTPVIPSSSFSSTTARHYYDPSQHMDLHQLHQQHLQHQSVIGKPRSRFSEYEDNIIRQGVAQRLTWGQISDLLPHRKRATCFNRYRTLQGIRKSRKLSEANSPEMSSSSSFSPASPVTSCFSDPKTPPSSTYAQPSWFPSSAADVIYDPQQHMSLEKYPASSYVNDINSSSSSSSSDSSSDDNDDFPFAVQTTMTKKRSHKISLPALASYHHPHHSHHQSALASTTTSRAAQPFHSF</sequence>